<comment type="caution">
    <text evidence="1">The sequence shown here is derived from an EMBL/GenBank/DDBJ whole genome shotgun (WGS) entry which is preliminary data.</text>
</comment>
<protein>
    <submittedName>
        <fullName evidence="1">5922_t:CDS:1</fullName>
    </submittedName>
</protein>
<accession>A0A9N8VQ57</accession>
<sequence>NNSMVESERLRRRNKFLCDQLIENRELYNFNMKLEPPRVNPTGNESSQFF</sequence>
<dbReference type="Proteomes" id="UP000789570">
    <property type="component" value="Unassembled WGS sequence"/>
</dbReference>
<keyword evidence="2" id="KW-1185">Reference proteome</keyword>
<feature type="non-terminal residue" evidence="1">
    <location>
        <position position="1"/>
    </location>
</feature>
<dbReference type="EMBL" id="CAJVPQ010000217">
    <property type="protein sequence ID" value="CAG8458565.1"/>
    <property type="molecule type" value="Genomic_DNA"/>
</dbReference>
<evidence type="ECO:0000313" key="2">
    <source>
        <dbReference type="Proteomes" id="UP000789570"/>
    </source>
</evidence>
<proteinExistence type="predicted"/>
<name>A0A9N8VQ57_9GLOM</name>
<organism evidence="1 2">
    <name type="scientific">Funneliformis caledonium</name>
    <dbReference type="NCBI Taxonomy" id="1117310"/>
    <lineage>
        <taxon>Eukaryota</taxon>
        <taxon>Fungi</taxon>
        <taxon>Fungi incertae sedis</taxon>
        <taxon>Mucoromycota</taxon>
        <taxon>Glomeromycotina</taxon>
        <taxon>Glomeromycetes</taxon>
        <taxon>Glomerales</taxon>
        <taxon>Glomeraceae</taxon>
        <taxon>Funneliformis</taxon>
    </lineage>
</organism>
<gene>
    <name evidence="1" type="ORF">FCALED_LOCUS1628</name>
</gene>
<evidence type="ECO:0000313" key="1">
    <source>
        <dbReference type="EMBL" id="CAG8458565.1"/>
    </source>
</evidence>
<reference evidence="1" key="1">
    <citation type="submission" date="2021-06" db="EMBL/GenBank/DDBJ databases">
        <authorList>
            <person name="Kallberg Y."/>
            <person name="Tangrot J."/>
            <person name="Rosling A."/>
        </authorList>
    </citation>
    <scope>NUCLEOTIDE SEQUENCE</scope>
    <source>
        <strain evidence="1">UK204</strain>
    </source>
</reference>
<dbReference type="AlphaFoldDB" id="A0A9N8VQ57"/>